<dbReference type="STRING" id="717962.CC1_19640"/>
<reference evidence="1 2" key="1">
    <citation type="submission" date="2010-03" db="EMBL/GenBank/DDBJ databases">
        <title>The genome sequence of Coprococcus catus GD/7.</title>
        <authorList>
            <consortium name="metaHIT consortium -- http://www.metahit.eu/"/>
            <person name="Pajon A."/>
            <person name="Turner K."/>
            <person name="Parkhill J."/>
            <person name="Duncan S."/>
            <person name="Flint H."/>
        </authorList>
    </citation>
    <scope>NUCLEOTIDE SEQUENCE [LARGE SCALE GENOMIC DNA]</scope>
    <source>
        <strain evidence="1 2">GD/7</strain>
    </source>
</reference>
<reference evidence="1 2" key="2">
    <citation type="submission" date="2010-03" db="EMBL/GenBank/DDBJ databases">
        <authorList>
            <person name="Pajon A."/>
        </authorList>
    </citation>
    <scope>NUCLEOTIDE SEQUENCE [LARGE SCALE GENOMIC DNA]</scope>
    <source>
        <strain evidence="1 2">GD/7</strain>
    </source>
</reference>
<name>D4J8M2_9FIRM</name>
<protein>
    <submittedName>
        <fullName evidence="1">Uncharacterized protein</fullName>
    </submittedName>
</protein>
<evidence type="ECO:0000313" key="1">
    <source>
        <dbReference type="EMBL" id="CBK80693.1"/>
    </source>
</evidence>
<gene>
    <name evidence="1" type="ORF">CC1_19640</name>
</gene>
<accession>D4J8M2</accession>
<organism evidence="1 2">
    <name type="scientific">Coprococcus catus GD/7</name>
    <dbReference type="NCBI Taxonomy" id="717962"/>
    <lineage>
        <taxon>Bacteria</taxon>
        <taxon>Bacillati</taxon>
        <taxon>Bacillota</taxon>
        <taxon>Clostridia</taxon>
        <taxon>Lachnospirales</taxon>
        <taxon>Lachnospiraceae</taxon>
        <taxon>Coprococcus</taxon>
    </lineage>
</organism>
<dbReference type="AlphaFoldDB" id="D4J8M2"/>
<dbReference type="EMBL" id="FP929038">
    <property type="protein sequence ID" value="CBK80693.1"/>
    <property type="molecule type" value="Genomic_DNA"/>
</dbReference>
<dbReference type="Proteomes" id="UP000008798">
    <property type="component" value="Chromosome"/>
</dbReference>
<proteinExistence type="predicted"/>
<dbReference type="PATRIC" id="fig|717962.3.peg.1803"/>
<sequence length="547" mass="60082">MQLLVKVHRDQIAGEMDLKYKEKVAAATSKAEVDALFAEWWKIQYNPDLFTKSEMLERWFGNVLVDTRVHGVTTPRYSKSTSMIGELTDDSTGLTCTPSTESTAGSDPFAHLPQFWCLEVSAEKNTDGSHTIYYVEHIDDTADVRSGEHLCWVLQKNTYKREWQDKDYKYLKTRCTPAPGYKRWKEGTDRTGKVHEYMAHPKYYAGIDADGGITCGTGLKPVNRTSHQTGVTRWRGRGAQYSGASGSLIKFLDAMMRLKYGRKGNSGKIEGCTNYNYQYTVAVSETGVERVILTKEQAANLLVGSAVMLGIQSGSDRNTASNYSIFDGKLITAIETVTIEAKEYSAVYVDNGGKTFDTTAGSTYLSTSPYYSGWNDNVLGRDGSKISPTSGKEPGMIQGVEFMNGSYLIVSDELWQWSQDANENYCFDCYKCYDQSKVGSAINENYEKVNVPTLVFPKDTTAWTWKYITDNAINDDVLWPEATNASGSGVGVGAGFYCVPAASGVRAAWCFGLLGFGGHAGFPCRASFIGVSAASWSGSLGAPGLEG</sequence>
<dbReference type="HOGENOM" id="CLU_470711_0_0_9"/>
<dbReference type="KEGG" id="cct:CC1_19640"/>
<evidence type="ECO:0000313" key="2">
    <source>
        <dbReference type="Proteomes" id="UP000008798"/>
    </source>
</evidence>